<dbReference type="GO" id="GO:0061061">
    <property type="term" value="P:muscle structure development"/>
    <property type="evidence" value="ECO:0007669"/>
    <property type="project" value="TreeGrafter"/>
</dbReference>
<dbReference type="PANTHER" id="PTHR24214">
    <property type="entry name" value="PDZ AND LIM DOMAIN PROTEIN ZASP"/>
    <property type="match status" value="1"/>
</dbReference>
<reference evidence="6" key="2">
    <citation type="submission" date="2020-05" db="UniProtKB">
        <authorList>
            <consortium name="EnsemblMetazoa"/>
        </authorList>
    </citation>
    <scope>IDENTIFICATION</scope>
    <source>
        <strain evidence="6">FAR1</strain>
    </source>
</reference>
<dbReference type="Pfam" id="PF00595">
    <property type="entry name" value="PDZ"/>
    <property type="match status" value="1"/>
</dbReference>
<keyword evidence="2" id="KW-0963">Cytoplasm</keyword>
<name>A0A182R073_9DIPT</name>
<dbReference type="PROSITE" id="PS50106">
    <property type="entry name" value="PDZ"/>
    <property type="match status" value="1"/>
</dbReference>
<feature type="compositionally biased region" description="Basic and acidic residues" evidence="4">
    <location>
        <begin position="200"/>
        <end position="234"/>
    </location>
</feature>
<dbReference type="EnsemblMetazoa" id="AFAF020364-RA">
    <property type="protein sequence ID" value="AFAF020364-PA"/>
    <property type="gene ID" value="AFAF020364"/>
</dbReference>
<dbReference type="GO" id="GO:0003779">
    <property type="term" value="F:actin binding"/>
    <property type="evidence" value="ECO:0007669"/>
    <property type="project" value="TreeGrafter"/>
</dbReference>
<keyword evidence="3" id="KW-0862">Zinc</keyword>
<dbReference type="InterPro" id="IPR001478">
    <property type="entry name" value="PDZ"/>
</dbReference>
<dbReference type="EMBL" id="AXCN02000110">
    <property type="status" value="NOT_ANNOTATED_CDS"/>
    <property type="molecule type" value="Genomic_DNA"/>
</dbReference>
<feature type="domain" description="PDZ" evidence="5">
    <location>
        <begin position="30"/>
        <end position="116"/>
    </location>
</feature>
<evidence type="ECO:0000256" key="1">
    <source>
        <dbReference type="ARBA" id="ARBA00004496"/>
    </source>
</evidence>
<dbReference type="AlphaFoldDB" id="A0A182R073"/>
<dbReference type="GO" id="GO:0005912">
    <property type="term" value="C:adherens junction"/>
    <property type="evidence" value="ECO:0007669"/>
    <property type="project" value="TreeGrafter"/>
</dbReference>
<dbReference type="GO" id="GO:0051371">
    <property type="term" value="F:muscle alpha-actinin binding"/>
    <property type="evidence" value="ECO:0007669"/>
    <property type="project" value="TreeGrafter"/>
</dbReference>
<feature type="region of interest" description="Disordered" evidence="4">
    <location>
        <begin position="200"/>
        <end position="316"/>
    </location>
</feature>
<organism evidence="6 7">
    <name type="scientific">Anopheles farauti</name>
    <dbReference type="NCBI Taxonomy" id="69004"/>
    <lineage>
        <taxon>Eukaryota</taxon>
        <taxon>Metazoa</taxon>
        <taxon>Ecdysozoa</taxon>
        <taxon>Arthropoda</taxon>
        <taxon>Hexapoda</taxon>
        <taxon>Insecta</taxon>
        <taxon>Pterygota</taxon>
        <taxon>Neoptera</taxon>
        <taxon>Endopterygota</taxon>
        <taxon>Diptera</taxon>
        <taxon>Nematocera</taxon>
        <taxon>Culicoidea</taxon>
        <taxon>Culicidae</taxon>
        <taxon>Anophelinae</taxon>
        <taxon>Anopheles</taxon>
    </lineage>
</organism>
<evidence type="ECO:0000259" key="5">
    <source>
        <dbReference type="PROSITE" id="PS50106"/>
    </source>
</evidence>
<dbReference type="Gene3D" id="2.30.42.10">
    <property type="match status" value="1"/>
</dbReference>
<comment type="subcellular location">
    <subcellularLocation>
        <location evidence="1">Cytoplasm</location>
    </subcellularLocation>
</comment>
<dbReference type="Proteomes" id="UP000075886">
    <property type="component" value="Unassembled WGS sequence"/>
</dbReference>
<feature type="compositionally biased region" description="Basic and acidic residues" evidence="4">
    <location>
        <begin position="243"/>
        <end position="258"/>
    </location>
</feature>
<evidence type="ECO:0000256" key="2">
    <source>
        <dbReference type="ARBA" id="ARBA00022490"/>
    </source>
</evidence>
<proteinExistence type="predicted"/>
<evidence type="ECO:0000313" key="6">
    <source>
        <dbReference type="EnsemblMetazoa" id="AFAF020364-PA"/>
    </source>
</evidence>
<feature type="compositionally biased region" description="Acidic residues" evidence="4">
    <location>
        <begin position="262"/>
        <end position="272"/>
    </location>
</feature>
<dbReference type="GO" id="GO:0030036">
    <property type="term" value="P:actin cytoskeleton organization"/>
    <property type="evidence" value="ECO:0007669"/>
    <property type="project" value="TreeGrafter"/>
</dbReference>
<dbReference type="VEuPathDB" id="VectorBase:AFAF020364"/>
<dbReference type="InterPro" id="IPR050604">
    <property type="entry name" value="PDZ-LIM_domain"/>
</dbReference>
<accession>A0A182R073</accession>
<protein>
    <recommendedName>
        <fullName evidence="5">PDZ domain-containing protein</fullName>
    </recommendedName>
</protein>
<dbReference type="GO" id="GO:0001725">
    <property type="term" value="C:stress fiber"/>
    <property type="evidence" value="ECO:0007669"/>
    <property type="project" value="TreeGrafter"/>
</dbReference>
<dbReference type="InterPro" id="IPR036034">
    <property type="entry name" value="PDZ_sf"/>
</dbReference>
<sequence length="316" mass="36548">MDVQVDAMEMALPPIESFKNCEYHVRVSGTTELDRRVMSFVDNLWGFEVTGGIDQFEPLTVIAVKREGLARRAGIRVNDIITKINDTHAEKLTLAQAQELIAESGRTVKIFVSGDVDEDSEDEMTVDYWFKPLNDADRSMLDWEARLRANRNPDKWNGVWPWNDRKKVVYKESNCYLVPSVAEETRERELKLHANEDQYERHLKREREEAERKAEEQRQVDEARQAEEERRAEEEQFFATFEAEQKRRQEEEAAKRLQSESGEGEQEVELAAEPEAIATADAETDRYIDELLEQEKDLGEVSTDMIGPEDTSSVDV</sequence>
<dbReference type="GO" id="GO:0031941">
    <property type="term" value="C:filamentous actin"/>
    <property type="evidence" value="ECO:0007669"/>
    <property type="project" value="TreeGrafter"/>
</dbReference>
<evidence type="ECO:0000256" key="3">
    <source>
        <dbReference type="ARBA" id="ARBA00023038"/>
    </source>
</evidence>
<dbReference type="GO" id="GO:0030018">
    <property type="term" value="C:Z disc"/>
    <property type="evidence" value="ECO:0007669"/>
    <property type="project" value="TreeGrafter"/>
</dbReference>
<keyword evidence="3" id="KW-0479">Metal-binding</keyword>
<evidence type="ECO:0000256" key="4">
    <source>
        <dbReference type="SAM" id="MobiDB-lite"/>
    </source>
</evidence>
<feature type="compositionally biased region" description="Basic and acidic residues" evidence="4">
    <location>
        <begin position="283"/>
        <end position="299"/>
    </location>
</feature>
<dbReference type="PANTHER" id="PTHR24214:SF38">
    <property type="entry name" value="PDZ AND LIM DOMAIN PROTEIN ZASP-RELATED"/>
    <property type="match status" value="1"/>
</dbReference>
<keyword evidence="3" id="KW-0440">LIM domain</keyword>
<dbReference type="STRING" id="69004.A0A182R073"/>
<keyword evidence="7" id="KW-1185">Reference proteome</keyword>
<reference evidence="7" key="1">
    <citation type="submission" date="2014-01" db="EMBL/GenBank/DDBJ databases">
        <title>The Genome Sequence of Anopheles farauti FAR1 (V2).</title>
        <authorList>
            <consortium name="The Broad Institute Genomics Platform"/>
            <person name="Neafsey D.E."/>
            <person name="Besansky N."/>
            <person name="Howell P."/>
            <person name="Walton C."/>
            <person name="Young S.K."/>
            <person name="Zeng Q."/>
            <person name="Gargeya S."/>
            <person name="Fitzgerald M."/>
            <person name="Haas B."/>
            <person name="Abouelleil A."/>
            <person name="Allen A.W."/>
            <person name="Alvarado L."/>
            <person name="Arachchi H.M."/>
            <person name="Berlin A.M."/>
            <person name="Chapman S.B."/>
            <person name="Gainer-Dewar J."/>
            <person name="Goldberg J."/>
            <person name="Griggs A."/>
            <person name="Gujja S."/>
            <person name="Hansen M."/>
            <person name="Howarth C."/>
            <person name="Imamovic A."/>
            <person name="Ireland A."/>
            <person name="Larimer J."/>
            <person name="McCowan C."/>
            <person name="Murphy C."/>
            <person name="Pearson M."/>
            <person name="Poon T.W."/>
            <person name="Priest M."/>
            <person name="Roberts A."/>
            <person name="Saif S."/>
            <person name="Shea T."/>
            <person name="Sisk P."/>
            <person name="Sykes S."/>
            <person name="Wortman J."/>
            <person name="Nusbaum C."/>
            <person name="Birren B."/>
        </authorList>
    </citation>
    <scope>NUCLEOTIDE SEQUENCE [LARGE SCALE GENOMIC DNA]</scope>
    <source>
        <strain evidence="7">FAR1</strain>
    </source>
</reference>
<dbReference type="SMART" id="SM00228">
    <property type="entry name" value="PDZ"/>
    <property type="match status" value="1"/>
</dbReference>
<dbReference type="SUPFAM" id="SSF50156">
    <property type="entry name" value="PDZ domain-like"/>
    <property type="match status" value="1"/>
</dbReference>
<evidence type="ECO:0000313" key="7">
    <source>
        <dbReference type="Proteomes" id="UP000075886"/>
    </source>
</evidence>